<name>A0AAV1STL7_9ROSI</name>
<keyword evidence="2" id="KW-1185">Reference proteome</keyword>
<protein>
    <submittedName>
        <fullName evidence="1">Uncharacterized protein</fullName>
    </submittedName>
</protein>
<accession>A0AAV1STL7</accession>
<evidence type="ECO:0000313" key="2">
    <source>
        <dbReference type="Proteomes" id="UP001314170"/>
    </source>
</evidence>
<reference evidence="1 2" key="1">
    <citation type="submission" date="2024-01" db="EMBL/GenBank/DDBJ databases">
        <authorList>
            <person name="Waweru B."/>
        </authorList>
    </citation>
    <scope>NUCLEOTIDE SEQUENCE [LARGE SCALE GENOMIC DNA]</scope>
</reference>
<gene>
    <name evidence="1" type="ORF">DCAF_LOCUS27152</name>
</gene>
<dbReference type="Proteomes" id="UP001314170">
    <property type="component" value="Unassembled WGS sequence"/>
</dbReference>
<proteinExistence type="predicted"/>
<dbReference type="EMBL" id="CAWUPB010001197">
    <property type="protein sequence ID" value="CAK7356871.1"/>
    <property type="molecule type" value="Genomic_DNA"/>
</dbReference>
<sequence length="56" mass="5950">MDAAASDNSTDPFSQSTENKEVAILHMILKGGHSINSCNCAGELALVDELSLEKEN</sequence>
<dbReference type="AlphaFoldDB" id="A0AAV1STL7"/>
<comment type="caution">
    <text evidence="1">The sequence shown here is derived from an EMBL/GenBank/DDBJ whole genome shotgun (WGS) entry which is preliminary data.</text>
</comment>
<evidence type="ECO:0000313" key="1">
    <source>
        <dbReference type="EMBL" id="CAK7356871.1"/>
    </source>
</evidence>
<organism evidence="1 2">
    <name type="scientific">Dovyalis caffra</name>
    <dbReference type="NCBI Taxonomy" id="77055"/>
    <lineage>
        <taxon>Eukaryota</taxon>
        <taxon>Viridiplantae</taxon>
        <taxon>Streptophyta</taxon>
        <taxon>Embryophyta</taxon>
        <taxon>Tracheophyta</taxon>
        <taxon>Spermatophyta</taxon>
        <taxon>Magnoliopsida</taxon>
        <taxon>eudicotyledons</taxon>
        <taxon>Gunneridae</taxon>
        <taxon>Pentapetalae</taxon>
        <taxon>rosids</taxon>
        <taxon>fabids</taxon>
        <taxon>Malpighiales</taxon>
        <taxon>Salicaceae</taxon>
        <taxon>Flacourtieae</taxon>
        <taxon>Dovyalis</taxon>
    </lineage>
</organism>